<proteinExistence type="predicted"/>
<organism evidence="1 2">
    <name type="scientific">Paractinoplanes rishiriensis</name>
    <dbReference type="NCBI Taxonomy" id="1050105"/>
    <lineage>
        <taxon>Bacteria</taxon>
        <taxon>Bacillati</taxon>
        <taxon>Actinomycetota</taxon>
        <taxon>Actinomycetes</taxon>
        <taxon>Micromonosporales</taxon>
        <taxon>Micromonosporaceae</taxon>
        <taxon>Paractinoplanes</taxon>
    </lineage>
</organism>
<dbReference type="AlphaFoldDB" id="A0A919JRR5"/>
<gene>
    <name evidence="1" type="ORF">Ari01nite_10180</name>
</gene>
<dbReference type="Pfam" id="PF10722">
    <property type="entry name" value="YbjN"/>
    <property type="match status" value="1"/>
</dbReference>
<reference evidence="1" key="1">
    <citation type="submission" date="2021-01" db="EMBL/GenBank/DDBJ databases">
        <title>Whole genome shotgun sequence of Actinoplanes rishiriensis NBRC 108556.</title>
        <authorList>
            <person name="Komaki H."/>
            <person name="Tamura T."/>
        </authorList>
    </citation>
    <scope>NUCLEOTIDE SEQUENCE</scope>
    <source>
        <strain evidence="1">NBRC 108556</strain>
    </source>
</reference>
<accession>A0A919JRR5</accession>
<evidence type="ECO:0000313" key="1">
    <source>
        <dbReference type="EMBL" id="GIE93553.1"/>
    </source>
</evidence>
<dbReference type="EMBL" id="BOMV01000007">
    <property type="protein sequence ID" value="GIE93553.1"/>
    <property type="molecule type" value="Genomic_DNA"/>
</dbReference>
<evidence type="ECO:0000313" key="2">
    <source>
        <dbReference type="Proteomes" id="UP000636960"/>
    </source>
</evidence>
<keyword evidence="2" id="KW-1185">Reference proteome</keyword>
<dbReference type="Proteomes" id="UP000636960">
    <property type="component" value="Unassembled WGS sequence"/>
</dbReference>
<dbReference type="InterPro" id="IPR019660">
    <property type="entry name" value="Put_sensory_transdc_reg_YbjN"/>
</dbReference>
<name>A0A919JRR5_9ACTN</name>
<comment type="caution">
    <text evidence="1">The sequence shown here is derived from an EMBL/GenBank/DDBJ whole genome shotgun (WGS) entry which is preliminary data.</text>
</comment>
<dbReference type="CDD" id="cd17511">
    <property type="entry name" value="YbjN_AmyR-like"/>
    <property type="match status" value="1"/>
</dbReference>
<evidence type="ECO:0008006" key="3">
    <source>
        <dbReference type="Google" id="ProtNLM"/>
    </source>
</evidence>
<sequence length="140" mass="15633">MQALTHEMIKSVLDARGYAYAVDEDGDVVGNFQGNLIYFFQLGDNREMLQVRAMVQHVFGMDDVVQLYEFCNAWNHDRLWPKAYVHVQDDGTVNVIGEVLADWEKGVTPEQLDQVLICGIATGCQLADAVAGLRQGRPTS</sequence>
<protein>
    <recommendedName>
        <fullName evidence="3">Sensory transduction regulator</fullName>
    </recommendedName>
</protein>